<feature type="region of interest" description="Disordered" evidence="1">
    <location>
        <begin position="1"/>
        <end position="90"/>
    </location>
</feature>
<accession>A0A6J4SNS9</accession>
<protein>
    <submittedName>
        <fullName evidence="2">Uncharacterized protein</fullName>
    </submittedName>
</protein>
<proteinExistence type="predicted"/>
<evidence type="ECO:0000313" key="2">
    <source>
        <dbReference type="EMBL" id="CAA9498792.1"/>
    </source>
</evidence>
<dbReference type="EMBL" id="CADCWA010000014">
    <property type="protein sequence ID" value="CAA9498792.1"/>
    <property type="molecule type" value="Genomic_DNA"/>
</dbReference>
<sequence length="90" mass="10164">GHRGRLSRRTQAGSRGEDRARVRGRFRGRGRQADAGKRRGRRWLRRRSRRGDVPRRARRAAGNGHREGGRARPCSRGAAADPAASRRRGM</sequence>
<organism evidence="2">
    <name type="scientific">uncultured Sphingomonas sp</name>
    <dbReference type="NCBI Taxonomy" id="158754"/>
    <lineage>
        <taxon>Bacteria</taxon>
        <taxon>Pseudomonadati</taxon>
        <taxon>Pseudomonadota</taxon>
        <taxon>Alphaproteobacteria</taxon>
        <taxon>Sphingomonadales</taxon>
        <taxon>Sphingomonadaceae</taxon>
        <taxon>Sphingomonas</taxon>
        <taxon>environmental samples</taxon>
    </lineage>
</organism>
<feature type="non-terminal residue" evidence="2">
    <location>
        <position position="90"/>
    </location>
</feature>
<gene>
    <name evidence="2" type="ORF">AVDCRST_MAG31-231</name>
</gene>
<reference evidence="2" key="1">
    <citation type="submission" date="2020-02" db="EMBL/GenBank/DDBJ databases">
        <authorList>
            <person name="Meier V. D."/>
        </authorList>
    </citation>
    <scope>NUCLEOTIDE SEQUENCE</scope>
    <source>
        <strain evidence="2">AVDCRST_MAG31</strain>
    </source>
</reference>
<evidence type="ECO:0000256" key="1">
    <source>
        <dbReference type="SAM" id="MobiDB-lite"/>
    </source>
</evidence>
<feature type="non-terminal residue" evidence="2">
    <location>
        <position position="1"/>
    </location>
</feature>
<feature type="compositionally biased region" description="Basic residues" evidence="1">
    <location>
        <begin position="38"/>
        <end position="49"/>
    </location>
</feature>
<name>A0A6J4SNS9_9SPHN</name>
<dbReference type="AlphaFoldDB" id="A0A6J4SNS9"/>